<evidence type="ECO:0000256" key="1">
    <source>
        <dbReference type="ARBA" id="ARBA00022553"/>
    </source>
</evidence>
<dbReference type="Proteomes" id="UP000319143">
    <property type="component" value="Unassembled WGS sequence"/>
</dbReference>
<dbReference type="AlphaFoldDB" id="A0A5C6DUQ3"/>
<feature type="domain" description="EVE" evidence="2">
    <location>
        <begin position="4"/>
        <end position="152"/>
    </location>
</feature>
<keyword evidence="1" id="KW-0597">Phosphoprotein</keyword>
<keyword evidence="4" id="KW-1185">Reference proteome</keyword>
<sequence length="157" mass="18107">MTIKYWLMKTEPTTFSIDDLAAQVDQTTCWEGVRNYQARNLLRDEIEVGDRVLFYHSACKQPAVVGTAVVCKGGYPDPFQFDRKSKYFDPKSDPSNPRWYLVDIKLERIFDTPVTLAQLRDRASLKEMVLLQKGSRLSVQPVRKKEFDTVVKLAKSL</sequence>
<accession>A0A5C6DUQ3</accession>
<comment type="caution">
    <text evidence="3">The sequence shown here is derived from an EMBL/GenBank/DDBJ whole genome shotgun (WGS) entry which is preliminary data.</text>
</comment>
<dbReference type="FunFam" id="3.10.590.10:FF:000003">
    <property type="entry name" value="Thymocyte nuclear protein 1"/>
    <property type="match status" value="1"/>
</dbReference>
<dbReference type="CDD" id="cd21133">
    <property type="entry name" value="EVE"/>
    <property type="match status" value="1"/>
</dbReference>
<organism evidence="3 4">
    <name type="scientific">Novipirellula artificiosorum</name>
    <dbReference type="NCBI Taxonomy" id="2528016"/>
    <lineage>
        <taxon>Bacteria</taxon>
        <taxon>Pseudomonadati</taxon>
        <taxon>Planctomycetota</taxon>
        <taxon>Planctomycetia</taxon>
        <taxon>Pirellulales</taxon>
        <taxon>Pirellulaceae</taxon>
        <taxon>Novipirellula</taxon>
    </lineage>
</organism>
<evidence type="ECO:0000313" key="3">
    <source>
        <dbReference type="EMBL" id="TWU41093.1"/>
    </source>
</evidence>
<dbReference type="PANTHER" id="PTHR14087:SF7">
    <property type="entry name" value="THYMOCYTE NUCLEAR PROTEIN 1"/>
    <property type="match status" value="1"/>
</dbReference>
<dbReference type="EMBL" id="SJPV01000002">
    <property type="protein sequence ID" value="TWU41093.1"/>
    <property type="molecule type" value="Genomic_DNA"/>
</dbReference>
<gene>
    <name evidence="3" type="ORF">Poly41_19300</name>
</gene>
<proteinExistence type="predicted"/>
<dbReference type="InterPro" id="IPR015947">
    <property type="entry name" value="PUA-like_sf"/>
</dbReference>
<protein>
    <submittedName>
        <fullName evidence="3">EVE domain protein</fullName>
    </submittedName>
</protein>
<dbReference type="Gene3D" id="3.10.590.10">
    <property type="entry name" value="ph1033 like domains"/>
    <property type="match status" value="1"/>
</dbReference>
<dbReference type="Pfam" id="PF01878">
    <property type="entry name" value="EVE"/>
    <property type="match status" value="1"/>
</dbReference>
<reference evidence="3 4" key="1">
    <citation type="submission" date="2019-02" db="EMBL/GenBank/DDBJ databases">
        <title>Deep-cultivation of Planctomycetes and their phenomic and genomic characterization uncovers novel biology.</title>
        <authorList>
            <person name="Wiegand S."/>
            <person name="Jogler M."/>
            <person name="Boedeker C."/>
            <person name="Pinto D."/>
            <person name="Vollmers J."/>
            <person name="Rivas-Marin E."/>
            <person name="Kohn T."/>
            <person name="Peeters S.H."/>
            <person name="Heuer A."/>
            <person name="Rast P."/>
            <person name="Oberbeckmann S."/>
            <person name="Bunk B."/>
            <person name="Jeske O."/>
            <person name="Meyerdierks A."/>
            <person name="Storesund J.E."/>
            <person name="Kallscheuer N."/>
            <person name="Luecker S."/>
            <person name="Lage O.M."/>
            <person name="Pohl T."/>
            <person name="Merkel B.J."/>
            <person name="Hornburger P."/>
            <person name="Mueller R.-W."/>
            <person name="Bruemmer F."/>
            <person name="Labrenz M."/>
            <person name="Spormann A.M."/>
            <person name="Op Den Camp H."/>
            <person name="Overmann J."/>
            <person name="Amann R."/>
            <person name="Jetten M.S.M."/>
            <person name="Mascher T."/>
            <person name="Medema M.H."/>
            <person name="Devos D.P."/>
            <person name="Kaster A.-K."/>
            <person name="Ovreas L."/>
            <person name="Rohde M."/>
            <person name="Galperin M.Y."/>
            <person name="Jogler C."/>
        </authorList>
    </citation>
    <scope>NUCLEOTIDE SEQUENCE [LARGE SCALE GENOMIC DNA]</scope>
    <source>
        <strain evidence="3 4">Poly41</strain>
    </source>
</reference>
<dbReference type="InterPro" id="IPR002740">
    <property type="entry name" value="EVE_domain"/>
</dbReference>
<dbReference type="PANTHER" id="PTHR14087">
    <property type="entry name" value="THYMOCYTE NUCLEAR PROTEIN 1"/>
    <property type="match status" value="1"/>
</dbReference>
<dbReference type="InterPro" id="IPR047197">
    <property type="entry name" value="THYN1-like_EVE"/>
</dbReference>
<dbReference type="InterPro" id="IPR052181">
    <property type="entry name" value="5hmC_binding"/>
</dbReference>
<evidence type="ECO:0000259" key="2">
    <source>
        <dbReference type="Pfam" id="PF01878"/>
    </source>
</evidence>
<evidence type="ECO:0000313" key="4">
    <source>
        <dbReference type="Proteomes" id="UP000319143"/>
    </source>
</evidence>
<dbReference type="SUPFAM" id="SSF88697">
    <property type="entry name" value="PUA domain-like"/>
    <property type="match status" value="1"/>
</dbReference>
<name>A0A5C6DUQ3_9BACT</name>